<dbReference type="EMBL" id="CAJRGZ010000019">
    <property type="protein sequence ID" value="CAG5162446.1"/>
    <property type="molecule type" value="Genomic_DNA"/>
</dbReference>
<dbReference type="GeneID" id="67018084"/>
<gene>
    <name evidence="2" type="ORF">ALTATR162_LOCUS6219</name>
</gene>
<organism evidence="2 3">
    <name type="scientific">Alternaria atra</name>
    <dbReference type="NCBI Taxonomy" id="119953"/>
    <lineage>
        <taxon>Eukaryota</taxon>
        <taxon>Fungi</taxon>
        <taxon>Dikarya</taxon>
        <taxon>Ascomycota</taxon>
        <taxon>Pezizomycotina</taxon>
        <taxon>Dothideomycetes</taxon>
        <taxon>Pleosporomycetidae</taxon>
        <taxon>Pleosporales</taxon>
        <taxon>Pleosporineae</taxon>
        <taxon>Pleosporaceae</taxon>
        <taxon>Alternaria</taxon>
        <taxon>Alternaria sect. Ulocladioides</taxon>
    </lineage>
</organism>
<feature type="region of interest" description="Disordered" evidence="1">
    <location>
        <begin position="1"/>
        <end position="50"/>
    </location>
</feature>
<reference evidence="2" key="1">
    <citation type="submission" date="2021-05" db="EMBL/GenBank/DDBJ databases">
        <authorList>
            <person name="Stam R."/>
        </authorList>
    </citation>
    <scope>NUCLEOTIDE SEQUENCE</scope>
    <source>
        <strain evidence="2">CS162</strain>
    </source>
</reference>
<keyword evidence="3" id="KW-1185">Reference proteome</keyword>
<accession>A0A8J2I6K4</accession>
<dbReference type="AlphaFoldDB" id="A0A8J2I6K4"/>
<dbReference type="RefSeq" id="XP_043169775.1">
    <property type="nucleotide sequence ID" value="XM_043313840.1"/>
</dbReference>
<evidence type="ECO:0000256" key="1">
    <source>
        <dbReference type="SAM" id="MobiDB-lite"/>
    </source>
</evidence>
<comment type="caution">
    <text evidence="2">The sequence shown here is derived from an EMBL/GenBank/DDBJ whole genome shotgun (WGS) entry which is preliminary data.</text>
</comment>
<evidence type="ECO:0000313" key="3">
    <source>
        <dbReference type="Proteomes" id="UP000676310"/>
    </source>
</evidence>
<dbReference type="OrthoDB" id="3883941at2759"/>
<feature type="compositionally biased region" description="Polar residues" evidence="1">
    <location>
        <begin position="29"/>
        <end position="40"/>
    </location>
</feature>
<dbReference type="Proteomes" id="UP000676310">
    <property type="component" value="Unassembled WGS sequence"/>
</dbReference>
<proteinExistence type="predicted"/>
<feature type="compositionally biased region" description="Low complexity" evidence="1">
    <location>
        <begin position="41"/>
        <end position="50"/>
    </location>
</feature>
<sequence>MFSRQATQNARFAARCARRPAGRVPNPQFRAQQPRFQSTESATSGNAGAGSHAAIGAASGALAAVTVGYIFYRQSGARDVVLASKTAKSYVNTATQKIKEQTPEPNEALQWLRNAAQSYAAFIPGAKGYVDSAFDDLDAIRAKHGKEVDQIVSEAYDEMRRVLGNGDMSLVTAHKTWDVITKHMSRIADLAGDASQQIMDNHPQLREKVGGNIDKLKEYGDKYGPEAKKEVDRTWKQISDVVKTGVSASNIEKIRSIVQEKVEKLKKMGDEAWDKGMEQAKPYLDKNPQVKKIVEENADALKSGNVQELYERVKSAVEKGDTGDLESYVKSAANKAKESGFGGDFEQYFKQIPGGDQIMPKLSQLQDVAQKHGDEAQKLFKDTISEISSILQKKGDEAAKLAEKAKEDSKK</sequence>
<evidence type="ECO:0000313" key="2">
    <source>
        <dbReference type="EMBL" id="CAG5162446.1"/>
    </source>
</evidence>
<name>A0A8J2I6K4_9PLEO</name>
<protein>
    <submittedName>
        <fullName evidence="2">Uncharacterized protein</fullName>
    </submittedName>
</protein>